<evidence type="ECO:0000313" key="2">
    <source>
        <dbReference type="Proteomes" id="UP000324222"/>
    </source>
</evidence>
<sequence>MLRPLLTANKNGHIIGVAEVVRVDKGRVFGIRGPQSDSAATFRASQHWPYCKTLQTDQGLVVLVEQLWVLLWF</sequence>
<organism evidence="1 2">
    <name type="scientific">Portunus trituberculatus</name>
    <name type="common">Swimming crab</name>
    <name type="synonym">Neptunus trituberculatus</name>
    <dbReference type="NCBI Taxonomy" id="210409"/>
    <lineage>
        <taxon>Eukaryota</taxon>
        <taxon>Metazoa</taxon>
        <taxon>Ecdysozoa</taxon>
        <taxon>Arthropoda</taxon>
        <taxon>Crustacea</taxon>
        <taxon>Multicrustacea</taxon>
        <taxon>Malacostraca</taxon>
        <taxon>Eumalacostraca</taxon>
        <taxon>Eucarida</taxon>
        <taxon>Decapoda</taxon>
        <taxon>Pleocyemata</taxon>
        <taxon>Brachyura</taxon>
        <taxon>Eubrachyura</taxon>
        <taxon>Portunoidea</taxon>
        <taxon>Portunidae</taxon>
        <taxon>Portuninae</taxon>
        <taxon>Portunus</taxon>
    </lineage>
</organism>
<keyword evidence="2" id="KW-1185">Reference proteome</keyword>
<reference evidence="1 2" key="1">
    <citation type="submission" date="2019-05" db="EMBL/GenBank/DDBJ databases">
        <title>Another draft genome of Portunus trituberculatus and its Hox gene families provides insights of decapod evolution.</title>
        <authorList>
            <person name="Jeong J.-H."/>
            <person name="Song I."/>
            <person name="Kim S."/>
            <person name="Choi T."/>
            <person name="Kim D."/>
            <person name="Ryu S."/>
            <person name="Kim W."/>
        </authorList>
    </citation>
    <scope>NUCLEOTIDE SEQUENCE [LARGE SCALE GENOMIC DNA]</scope>
    <source>
        <tissue evidence="1">Muscle</tissue>
    </source>
</reference>
<protein>
    <submittedName>
        <fullName evidence="1">Uncharacterized protein</fullName>
    </submittedName>
</protein>
<dbReference type="AlphaFoldDB" id="A0A5B7EBY1"/>
<proteinExistence type="predicted"/>
<dbReference type="EMBL" id="VSRR010002262">
    <property type="protein sequence ID" value="MPC30473.1"/>
    <property type="molecule type" value="Genomic_DNA"/>
</dbReference>
<comment type="caution">
    <text evidence="1">The sequence shown here is derived from an EMBL/GenBank/DDBJ whole genome shotgun (WGS) entry which is preliminary data.</text>
</comment>
<dbReference type="Proteomes" id="UP000324222">
    <property type="component" value="Unassembled WGS sequence"/>
</dbReference>
<evidence type="ECO:0000313" key="1">
    <source>
        <dbReference type="EMBL" id="MPC30473.1"/>
    </source>
</evidence>
<accession>A0A5B7EBY1</accession>
<gene>
    <name evidence="1" type="ORF">E2C01_023739</name>
</gene>
<name>A0A5B7EBY1_PORTR</name>